<dbReference type="Proteomes" id="UP000736335">
    <property type="component" value="Unassembled WGS sequence"/>
</dbReference>
<dbReference type="InterPro" id="IPR000719">
    <property type="entry name" value="Prot_kinase_dom"/>
</dbReference>
<feature type="binding site" evidence="9">
    <location>
        <position position="72"/>
    </location>
    <ligand>
        <name>ATP</name>
        <dbReference type="ChEBI" id="CHEBI:30616"/>
    </ligand>
</feature>
<evidence type="ECO:0000313" key="12">
    <source>
        <dbReference type="Proteomes" id="UP000736335"/>
    </source>
</evidence>
<organism evidence="11 12">
    <name type="scientific">Thelephora terrestris</name>
    <dbReference type="NCBI Taxonomy" id="56493"/>
    <lineage>
        <taxon>Eukaryota</taxon>
        <taxon>Fungi</taxon>
        <taxon>Dikarya</taxon>
        <taxon>Basidiomycota</taxon>
        <taxon>Agaricomycotina</taxon>
        <taxon>Agaricomycetes</taxon>
        <taxon>Thelephorales</taxon>
        <taxon>Thelephoraceae</taxon>
        <taxon>Thelephora</taxon>
    </lineage>
</organism>
<dbReference type="Gene3D" id="3.30.200.20">
    <property type="entry name" value="Phosphorylase Kinase, domain 1"/>
    <property type="match status" value="1"/>
</dbReference>
<dbReference type="Gene3D" id="1.10.510.10">
    <property type="entry name" value="Transferase(Phosphotransferase) domain 1"/>
    <property type="match status" value="1"/>
</dbReference>
<comment type="catalytic activity">
    <reaction evidence="7">
        <text>L-threonyl-[protein] + ATP = O-phospho-L-threonyl-[protein] + ADP + H(+)</text>
        <dbReference type="Rhea" id="RHEA:46608"/>
        <dbReference type="Rhea" id="RHEA-COMP:11060"/>
        <dbReference type="Rhea" id="RHEA-COMP:11605"/>
        <dbReference type="ChEBI" id="CHEBI:15378"/>
        <dbReference type="ChEBI" id="CHEBI:30013"/>
        <dbReference type="ChEBI" id="CHEBI:30616"/>
        <dbReference type="ChEBI" id="CHEBI:61977"/>
        <dbReference type="ChEBI" id="CHEBI:456216"/>
        <dbReference type="EC" id="2.7.11.1"/>
    </reaction>
</comment>
<evidence type="ECO:0000256" key="9">
    <source>
        <dbReference type="PROSITE-ProRule" id="PRU10141"/>
    </source>
</evidence>
<keyword evidence="6 9" id="KW-0067">ATP-binding</keyword>
<dbReference type="OrthoDB" id="5979581at2759"/>
<keyword evidence="5 11" id="KW-0418">Kinase</keyword>
<dbReference type="GO" id="GO:0005524">
    <property type="term" value="F:ATP binding"/>
    <property type="evidence" value="ECO:0007669"/>
    <property type="project" value="UniProtKB-UniRule"/>
</dbReference>
<name>A0A9P6L0S0_9AGAM</name>
<protein>
    <recommendedName>
        <fullName evidence="1">non-specific serine/threonine protein kinase</fullName>
        <ecNumber evidence="1">2.7.11.1</ecNumber>
    </recommendedName>
</protein>
<comment type="catalytic activity">
    <reaction evidence="8">
        <text>L-seryl-[protein] + ATP = O-phospho-L-seryl-[protein] + ADP + H(+)</text>
        <dbReference type="Rhea" id="RHEA:17989"/>
        <dbReference type="Rhea" id="RHEA-COMP:9863"/>
        <dbReference type="Rhea" id="RHEA-COMP:11604"/>
        <dbReference type="ChEBI" id="CHEBI:15378"/>
        <dbReference type="ChEBI" id="CHEBI:29999"/>
        <dbReference type="ChEBI" id="CHEBI:30616"/>
        <dbReference type="ChEBI" id="CHEBI:83421"/>
        <dbReference type="ChEBI" id="CHEBI:456216"/>
        <dbReference type="EC" id="2.7.11.1"/>
    </reaction>
</comment>
<gene>
    <name evidence="11" type="ORF">BJ322DRAFT_1131831</name>
</gene>
<evidence type="ECO:0000256" key="4">
    <source>
        <dbReference type="ARBA" id="ARBA00022741"/>
    </source>
</evidence>
<evidence type="ECO:0000256" key="6">
    <source>
        <dbReference type="ARBA" id="ARBA00022840"/>
    </source>
</evidence>
<feature type="domain" description="Protein kinase" evidence="10">
    <location>
        <begin position="40"/>
        <end position="387"/>
    </location>
</feature>
<dbReference type="GO" id="GO:0050684">
    <property type="term" value="P:regulation of mRNA processing"/>
    <property type="evidence" value="ECO:0007669"/>
    <property type="project" value="TreeGrafter"/>
</dbReference>
<reference evidence="11" key="1">
    <citation type="journal article" date="2020" name="Nat. Commun.">
        <title>Large-scale genome sequencing of mycorrhizal fungi provides insights into the early evolution of symbiotic traits.</title>
        <authorList>
            <person name="Miyauchi S."/>
            <person name="Kiss E."/>
            <person name="Kuo A."/>
            <person name="Drula E."/>
            <person name="Kohler A."/>
            <person name="Sanchez-Garcia M."/>
            <person name="Morin E."/>
            <person name="Andreopoulos B."/>
            <person name="Barry K.W."/>
            <person name="Bonito G."/>
            <person name="Buee M."/>
            <person name="Carver A."/>
            <person name="Chen C."/>
            <person name="Cichocki N."/>
            <person name="Clum A."/>
            <person name="Culley D."/>
            <person name="Crous P.W."/>
            <person name="Fauchery L."/>
            <person name="Girlanda M."/>
            <person name="Hayes R.D."/>
            <person name="Keri Z."/>
            <person name="LaButti K."/>
            <person name="Lipzen A."/>
            <person name="Lombard V."/>
            <person name="Magnuson J."/>
            <person name="Maillard F."/>
            <person name="Murat C."/>
            <person name="Nolan M."/>
            <person name="Ohm R.A."/>
            <person name="Pangilinan J."/>
            <person name="Pereira M.F."/>
            <person name="Perotto S."/>
            <person name="Peter M."/>
            <person name="Pfister S."/>
            <person name="Riley R."/>
            <person name="Sitrit Y."/>
            <person name="Stielow J.B."/>
            <person name="Szollosi G."/>
            <person name="Zifcakova L."/>
            <person name="Stursova M."/>
            <person name="Spatafora J.W."/>
            <person name="Tedersoo L."/>
            <person name="Vaario L.M."/>
            <person name="Yamada A."/>
            <person name="Yan M."/>
            <person name="Wang P."/>
            <person name="Xu J."/>
            <person name="Bruns T."/>
            <person name="Baldrian P."/>
            <person name="Vilgalys R."/>
            <person name="Dunand C."/>
            <person name="Henrissat B."/>
            <person name="Grigoriev I.V."/>
            <person name="Hibbett D."/>
            <person name="Nagy L.G."/>
            <person name="Martin F.M."/>
        </authorList>
    </citation>
    <scope>NUCLEOTIDE SEQUENCE</scope>
    <source>
        <strain evidence="11">UH-Tt-Lm1</strain>
    </source>
</reference>
<evidence type="ECO:0000256" key="3">
    <source>
        <dbReference type="ARBA" id="ARBA00022679"/>
    </source>
</evidence>
<dbReference type="PROSITE" id="PS50011">
    <property type="entry name" value="PROTEIN_KINASE_DOM"/>
    <property type="match status" value="1"/>
</dbReference>
<sequence length="402" mass="44937">MEPLSPLDFYFAGPEVESPDRYRPGGYHPVHLGDVYHQRYRVIHKLGFGTYSTVWLARDLHSTSQTRYVALKFAVAELTGKNGEIKIHRHLVSQSVTHPGSGRILALLDHFRVQGVNGEHDVLVSQVVGPQLEAMFNDNPTVIQQSIKSLMHQVALGISFLHHCGVVHADLHKCNIALEIPTLDGADEERAMMTLEVPQCVPVFARNQQHQTNSLPKYLVIPGNLMDCVKQDDIHVKIIDFGEAFFSAEEPRDLRSPLQVRPPEALVNHLSMLPKIKYDRRIDVWSIGCLIYELATSYPLVGGAYHCDEAKVLRELTTLLGPLPQEWIDLLGESHSPSDRDTSLNQRIQLASEIGDTPGLIALLQKILVLEPLRRPEVSDILDDLWFVGSSSPATPSRSTSE</sequence>
<keyword evidence="2" id="KW-0723">Serine/threonine-protein kinase</keyword>
<evidence type="ECO:0000256" key="2">
    <source>
        <dbReference type="ARBA" id="ARBA00022527"/>
    </source>
</evidence>
<evidence type="ECO:0000256" key="8">
    <source>
        <dbReference type="ARBA" id="ARBA00048679"/>
    </source>
</evidence>
<evidence type="ECO:0000259" key="10">
    <source>
        <dbReference type="PROSITE" id="PS50011"/>
    </source>
</evidence>
<evidence type="ECO:0000313" key="11">
    <source>
        <dbReference type="EMBL" id="KAF9777701.1"/>
    </source>
</evidence>
<reference evidence="11" key="2">
    <citation type="submission" date="2020-11" db="EMBL/GenBank/DDBJ databases">
        <authorList>
            <consortium name="DOE Joint Genome Institute"/>
            <person name="Kuo A."/>
            <person name="Miyauchi S."/>
            <person name="Kiss E."/>
            <person name="Drula E."/>
            <person name="Kohler A."/>
            <person name="Sanchez-Garcia M."/>
            <person name="Andreopoulos B."/>
            <person name="Barry K.W."/>
            <person name="Bonito G."/>
            <person name="Buee M."/>
            <person name="Carver A."/>
            <person name="Chen C."/>
            <person name="Cichocki N."/>
            <person name="Clum A."/>
            <person name="Culley D."/>
            <person name="Crous P.W."/>
            <person name="Fauchery L."/>
            <person name="Girlanda M."/>
            <person name="Hayes R."/>
            <person name="Keri Z."/>
            <person name="Labutti K."/>
            <person name="Lipzen A."/>
            <person name="Lombard V."/>
            <person name="Magnuson J."/>
            <person name="Maillard F."/>
            <person name="Morin E."/>
            <person name="Murat C."/>
            <person name="Nolan M."/>
            <person name="Ohm R."/>
            <person name="Pangilinan J."/>
            <person name="Pereira M."/>
            <person name="Perotto S."/>
            <person name="Peter M."/>
            <person name="Riley R."/>
            <person name="Sitrit Y."/>
            <person name="Stielow B."/>
            <person name="Szollosi G."/>
            <person name="Zifcakova L."/>
            <person name="Stursova M."/>
            <person name="Spatafora J.W."/>
            <person name="Tedersoo L."/>
            <person name="Vaario L.-M."/>
            <person name="Yamada A."/>
            <person name="Yan M."/>
            <person name="Wang P."/>
            <person name="Xu J."/>
            <person name="Bruns T."/>
            <person name="Baldrian P."/>
            <person name="Vilgalys R."/>
            <person name="Henrissat B."/>
            <person name="Grigoriev I.V."/>
            <person name="Hibbett D."/>
            <person name="Nagy L.G."/>
            <person name="Martin F.M."/>
        </authorList>
    </citation>
    <scope>NUCLEOTIDE SEQUENCE</scope>
    <source>
        <strain evidence="11">UH-Tt-Lm1</strain>
    </source>
</reference>
<dbReference type="PROSITE" id="PS00107">
    <property type="entry name" value="PROTEIN_KINASE_ATP"/>
    <property type="match status" value="1"/>
</dbReference>
<dbReference type="EC" id="2.7.11.1" evidence="1"/>
<dbReference type="Pfam" id="PF00069">
    <property type="entry name" value="Pkinase"/>
    <property type="match status" value="2"/>
</dbReference>
<dbReference type="GO" id="GO:0000245">
    <property type="term" value="P:spliceosomal complex assembly"/>
    <property type="evidence" value="ECO:0007669"/>
    <property type="project" value="TreeGrafter"/>
</dbReference>
<evidence type="ECO:0000256" key="5">
    <source>
        <dbReference type="ARBA" id="ARBA00022777"/>
    </source>
</evidence>
<dbReference type="SUPFAM" id="SSF56112">
    <property type="entry name" value="Protein kinase-like (PK-like)"/>
    <property type="match status" value="1"/>
</dbReference>
<proteinExistence type="predicted"/>
<accession>A0A9P6L0S0</accession>
<keyword evidence="12" id="KW-1185">Reference proteome</keyword>
<dbReference type="SMART" id="SM00220">
    <property type="entry name" value="S_TKc"/>
    <property type="match status" value="1"/>
</dbReference>
<dbReference type="EMBL" id="WIUZ02000029">
    <property type="protein sequence ID" value="KAF9777701.1"/>
    <property type="molecule type" value="Genomic_DNA"/>
</dbReference>
<dbReference type="GO" id="GO:0004674">
    <property type="term" value="F:protein serine/threonine kinase activity"/>
    <property type="evidence" value="ECO:0007669"/>
    <property type="project" value="UniProtKB-KW"/>
</dbReference>
<dbReference type="PANTHER" id="PTHR47634:SF9">
    <property type="entry name" value="PROTEIN KINASE DOMAIN-CONTAINING PROTEIN-RELATED"/>
    <property type="match status" value="1"/>
</dbReference>
<dbReference type="InterPro" id="IPR051334">
    <property type="entry name" value="SRPK"/>
</dbReference>
<dbReference type="InterPro" id="IPR011009">
    <property type="entry name" value="Kinase-like_dom_sf"/>
</dbReference>
<dbReference type="InterPro" id="IPR017441">
    <property type="entry name" value="Protein_kinase_ATP_BS"/>
</dbReference>
<comment type="caution">
    <text evidence="11">The sequence shown here is derived from an EMBL/GenBank/DDBJ whole genome shotgun (WGS) entry which is preliminary data.</text>
</comment>
<keyword evidence="4 9" id="KW-0547">Nucleotide-binding</keyword>
<evidence type="ECO:0000256" key="7">
    <source>
        <dbReference type="ARBA" id="ARBA00047899"/>
    </source>
</evidence>
<dbReference type="AlphaFoldDB" id="A0A9P6L0S0"/>
<dbReference type="PANTHER" id="PTHR47634">
    <property type="entry name" value="PROTEIN KINASE DOMAIN-CONTAINING PROTEIN-RELATED"/>
    <property type="match status" value="1"/>
</dbReference>
<keyword evidence="3" id="KW-0808">Transferase</keyword>
<evidence type="ECO:0000256" key="1">
    <source>
        <dbReference type="ARBA" id="ARBA00012513"/>
    </source>
</evidence>